<dbReference type="Pfam" id="PF04775">
    <property type="entry name" value="Bile_Hydr_Trans"/>
    <property type="match status" value="1"/>
</dbReference>
<feature type="domain" description="BAAT/Acyl-CoA thioester hydrolase C-terminal" evidence="5">
    <location>
        <begin position="206"/>
        <end position="414"/>
    </location>
</feature>
<feature type="active site" description="Charge relay system" evidence="3">
    <location>
        <position position="329"/>
    </location>
</feature>
<evidence type="ECO:0000259" key="5">
    <source>
        <dbReference type="Pfam" id="PF08840"/>
    </source>
</evidence>
<feature type="active site" description="Charge relay system" evidence="3">
    <location>
        <position position="363"/>
    </location>
</feature>
<dbReference type="EMBL" id="QXTE01000072">
    <property type="protein sequence ID" value="TFK08087.1"/>
    <property type="molecule type" value="Genomic_DNA"/>
</dbReference>
<sequence length="421" mass="46055">MIRLTVTPKISLADEPLKIQVSGLPPSQLVTLQASLTDEKGVLFCSQALYWSDKAGEVDLERAAATGGDYAGVQPMGLFQCLKPEKLFHRLMKRDVMQSPFRVRLDLFDSYHVFSSPLTPHPAASQTVERWYVAPGVQRVQIRGSRVRGALFLPPGEGPFPGLIDMFGGVGGLIEFRASLLASRGFAALALAYFAYEDLPSFLDEVDLEYFEEAANILLEHPKVGGAGVGVVATCKGSEIALAMATFLPQIKATVCINGTNAVHGTALRYRDLHISPIPYKLECVQLTPLGLLSFFSVIGDTRAGANQGSIIPVEKAQGQLLFVVGESDQNYNSKAYAEEVMERMRRHGRKNCTLLSYPGAGHLIEPPGSPFCPCSWSPFFILPLMWGGEAQPHAAAQEHSWREIQKFLWHHLCPTGSSKL</sequence>
<dbReference type="Gene3D" id="3.40.50.1820">
    <property type="entry name" value="alpha/beta hydrolase"/>
    <property type="match status" value="1"/>
</dbReference>
<reference evidence="6 7" key="1">
    <citation type="submission" date="2019-04" db="EMBL/GenBank/DDBJ databases">
        <title>Draft genome of the big-headed turtle Platysternon megacephalum.</title>
        <authorList>
            <person name="Gong S."/>
        </authorList>
    </citation>
    <scope>NUCLEOTIDE SEQUENCE [LARGE SCALE GENOMIC DNA]</scope>
    <source>
        <strain evidence="6">DO16091913</strain>
        <tissue evidence="6">Muscle</tissue>
    </source>
</reference>
<dbReference type="Pfam" id="PF08840">
    <property type="entry name" value="BAAT_C"/>
    <property type="match status" value="1"/>
</dbReference>
<gene>
    <name evidence="6" type="ORF">DR999_PMT08957</name>
</gene>
<evidence type="ECO:0000256" key="2">
    <source>
        <dbReference type="ARBA" id="ARBA00022832"/>
    </source>
</evidence>
<keyword evidence="2" id="KW-0276">Fatty acid metabolism</keyword>
<evidence type="ECO:0000256" key="3">
    <source>
        <dbReference type="PIRSR" id="PIRSR016521-1"/>
    </source>
</evidence>
<dbReference type="InterPro" id="IPR016662">
    <property type="entry name" value="Acyl-CoA_thioEstase_long-chain"/>
</dbReference>
<dbReference type="Proteomes" id="UP000297703">
    <property type="component" value="Unassembled WGS sequence"/>
</dbReference>
<dbReference type="OrthoDB" id="6347013at2759"/>
<dbReference type="FunFam" id="3.40.50.1820:FF:000024">
    <property type="entry name" value="acyl-coenzyme A thioesterase 4"/>
    <property type="match status" value="1"/>
</dbReference>
<dbReference type="Gene3D" id="2.60.40.2240">
    <property type="entry name" value="Acyl-CoA thioester hydrolase/BAAT N-terminal domain"/>
    <property type="match status" value="1"/>
</dbReference>
<dbReference type="SUPFAM" id="SSF53474">
    <property type="entry name" value="alpha/beta-Hydrolases"/>
    <property type="match status" value="1"/>
</dbReference>
<feature type="active site" description="Charge relay system" evidence="3">
    <location>
        <position position="235"/>
    </location>
</feature>
<dbReference type="InterPro" id="IPR014940">
    <property type="entry name" value="BAAT_C"/>
</dbReference>
<protein>
    <submittedName>
        <fullName evidence="6">Homeobox even-skipped-like protein 1</fullName>
    </submittedName>
</protein>
<dbReference type="PIRSF" id="PIRSF016521">
    <property type="entry name" value="Acyl-CoA_hydro"/>
    <property type="match status" value="1"/>
</dbReference>
<keyword evidence="6" id="KW-0371">Homeobox</keyword>
<feature type="domain" description="Acyl-CoA thioester hydrolase/bile acid-CoA amino acid N-acetyltransferase" evidence="4">
    <location>
        <begin position="14"/>
        <end position="143"/>
    </location>
</feature>
<dbReference type="InterPro" id="IPR006862">
    <property type="entry name" value="Thio_Ohase/aa_AcTrfase"/>
</dbReference>
<dbReference type="PANTHER" id="PTHR10824:SF18">
    <property type="entry name" value="BILE ACID-COA:AMINO ACID N-ACYLTRANSFERASE"/>
    <property type="match status" value="1"/>
</dbReference>
<dbReference type="InterPro" id="IPR029058">
    <property type="entry name" value="AB_hydrolase_fold"/>
</dbReference>
<keyword evidence="2" id="KW-0443">Lipid metabolism</keyword>
<dbReference type="PANTHER" id="PTHR10824">
    <property type="entry name" value="ACYL-COENZYME A THIOESTERASE-RELATED"/>
    <property type="match status" value="1"/>
</dbReference>
<evidence type="ECO:0000313" key="7">
    <source>
        <dbReference type="Proteomes" id="UP000297703"/>
    </source>
</evidence>
<keyword evidence="7" id="KW-1185">Reference proteome</keyword>
<name>A0A4D9ECM5_9SAUR</name>
<dbReference type="GO" id="GO:0003677">
    <property type="term" value="F:DNA binding"/>
    <property type="evidence" value="ECO:0007669"/>
    <property type="project" value="UniProtKB-KW"/>
</dbReference>
<dbReference type="AlphaFoldDB" id="A0A4D9ECM5"/>
<evidence type="ECO:0000256" key="1">
    <source>
        <dbReference type="ARBA" id="ARBA00006538"/>
    </source>
</evidence>
<dbReference type="InterPro" id="IPR042490">
    <property type="entry name" value="Thio_Ohase/BAAT_N"/>
</dbReference>
<organism evidence="6 7">
    <name type="scientific">Platysternon megacephalum</name>
    <name type="common">big-headed turtle</name>
    <dbReference type="NCBI Taxonomy" id="55544"/>
    <lineage>
        <taxon>Eukaryota</taxon>
        <taxon>Metazoa</taxon>
        <taxon>Chordata</taxon>
        <taxon>Craniata</taxon>
        <taxon>Vertebrata</taxon>
        <taxon>Euteleostomi</taxon>
        <taxon>Archelosauria</taxon>
        <taxon>Testudinata</taxon>
        <taxon>Testudines</taxon>
        <taxon>Cryptodira</taxon>
        <taxon>Durocryptodira</taxon>
        <taxon>Testudinoidea</taxon>
        <taxon>Platysternidae</taxon>
        <taxon>Platysternon</taxon>
    </lineage>
</organism>
<keyword evidence="6" id="KW-0238">DNA-binding</keyword>
<reference evidence="6 7" key="2">
    <citation type="submission" date="2019-04" db="EMBL/GenBank/DDBJ databases">
        <title>The genome sequence of big-headed turtle.</title>
        <authorList>
            <person name="Gong S."/>
        </authorList>
    </citation>
    <scope>NUCLEOTIDE SEQUENCE [LARGE SCALE GENOMIC DNA]</scope>
    <source>
        <strain evidence="6">DO16091913</strain>
        <tissue evidence="6">Muscle</tissue>
    </source>
</reference>
<comment type="similarity">
    <text evidence="1">Belongs to the C/M/P thioester hydrolase family.</text>
</comment>
<dbReference type="STRING" id="55544.A0A4D9ECM5"/>
<dbReference type="GO" id="GO:0006631">
    <property type="term" value="P:fatty acid metabolic process"/>
    <property type="evidence" value="ECO:0007669"/>
    <property type="project" value="UniProtKB-KW"/>
</dbReference>
<evidence type="ECO:0000259" key="4">
    <source>
        <dbReference type="Pfam" id="PF04775"/>
    </source>
</evidence>
<dbReference type="GO" id="GO:0006637">
    <property type="term" value="P:acyl-CoA metabolic process"/>
    <property type="evidence" value="ECO:0007669"/>
    <property type="project" value="InterPro"/>
</dbReference>
<comment type="caution">
    <text evidence="6">The sequence shown here is derived from an EMBL/GenBank/DDBJ whole genome shotgun (WGS) entry which is preliminary data.</text>
</comment>
<dbReference type="FunFam" id="2.60.40.2240:FF:000001">
    <property type="entry name" value="acyl-coenzyme A thioesterase 4"/>
    <property type="match status" value="1"/>
</dbReference>
<dbReference type="GO" id="GO:0005777">
    <property type="term" value="C:peroxisome"/>
    <property type="evidence" value="ECO:0007669"/>
    <property type="project" value="TreeGrafter"/>
</dbReference>
<proteinExistence type="inferred from homology"/>
<evidence type="ECO:0000313" key="6">
    <source>
        <dbReference type="EMBL" id="TFK08087.1"/>
    </source>
</evidence>
<accession>A0A4D9ECM5</accession>
<dbReference type="GO" id="GO:0047617">
    <property type="term" value="F:fatty acyl-CoA hydrolase activity"/>
    <property type="evidence" value="ECO:0007669"/>
    <property type="project" value="TreeGrafter"/>
</dbReference>